<gene>
    <name evidence="1" type="ORF">CEXT_369441</name>
</gene>
<protein>
    <submittedName>
        <fullName evidence="1">Uncharacterized protein</fullName>
    </submittedName>
</protein>
<sequence>MPPYRSILSPHTFLVEGIRNRLTTTLQDGGKRGRGGAKTSLNYTLPPSVRGAFKPFYIAFPEGSVGRVLNLTQGWAEWRVAGHV</sequence>
<proteinExistence type="predicted"/>
<reference evidence="1 2" key="1">
    <citation type="submission" date="2021-06" db="EMBL/GenBank/DDBJ databases">
        <title>Caerostris extrusa draft genome.</title>
        <authorList>
            <person name="Kono N."/>
            <person name="Arakawa K."/>
        </authorList>
    </citation>
    <scope>NUCLEOTIDE SEQUENCE [LARGE SCALE GENOMIC DNA]</scope>
</reference>
<accession>A0AAV4SPI9</accession>
<keyword evidence="2" id="KW-1185">Reference proteome</keyword>
<evidence type="ECO:0000313" key="2">
    <source>
        <dbReference type="Proteomes" id="UP001054945"/>
    </source>
</evidence>
<comment type="caution">
    <text evidence="1">The sequence shown here is derived from an EMBL/GenBank/DDBJ whole genome shotgun (WGS) entry which is preliminary data.</text>
</comment>
<dbReference type="Proteomes" id="UP001054945">
    <property type="component" value="Unassembled WGS sequence"/>
</dbReference>
<name>A0AAV4SPI9_CAEEX</name>
<dbReference type="EMBL" id="BPLR01009876">
    <property type="protein sequence ID" value="GIY35219.1"/>
    <property type="molecule type" value="Genomic_DNA"/>
</dbReference>
<evidence type="ECO:0000313" key="1">
    <source>
        <dbReference type="EMBL" id="GIY35219.1"/>
    </source>
</evidence>
<dbReference type="AlphaFoldDB" id="A0AAV4SPI9"/>
<organism evidence="1 2">
    <name type="scientific">Caerostris extrusa</name>
    <name type="common">Bark spider</name>
    <name type="synonym">Caerostris bankana</name>
    <dbReference type="NCBI Taxonomy" id="172846"/>
    <lineage>
        <taxon>Eukaryota</taxon>
        <taxon>Metazoa</taxon>
        <taxon>Ecdysozoa</taxon>
        <taxon>Arthropoda</taxon>
        <taxon>Chelicerata</taxon>
        <taxon>Arachnida</taxon>
        <taxon>Araneae</taxon>
        <taxon>Araneomorphae</taxon>
        <taxon>Entelegynae</taxon>
        <taxon>Araneoidea</taxon>
        <taxon>Araneidae</taxon>
        <taxon>Caerostris</taxon>
    </lineage>
</organism>